<evidence type="ECO:0000313" key="10">
    <source>
        <dbReference type="EMBL" id="BCJ86881.1"/>
    </source>
</evidence>
<feature type="transmembrane region" description="Helical" evidence="8">
    <location>
        <begin position="515"/>
        <end position="533"/>
    </location>
</feature>
<dbReference type="InterPro" id="IPR000883">
    <property type="entry name" value="Cyt_C_Oxase_1"/>
</dbReference>
<feature type="transmembrane region" description="Helical" evidence="8">
    <location>
        <begin position="216"/>
        <end position="241"/>
    </location>
</feature>
<dbReference type="KEGG" id="eff:skT53_18660"/>
<keyword evidence="7" id="KW-0479">Metal-binding</keyword>
<dbReference type="GO" id="GO:0004129">
    <property type="term" value="F:cytochrome-c oxidase activity"/>
    <property type="evidence" value="ECO:0007669"/>
    <property type="project" value="InterPro"/>
</dbReference>
<reference evidence="10 11" key="1">
    <citation type="submission" date="2020-08" db="EMBL/GenBank/DDBJ databases">
        <title>Complete Genome Sequence of Effusibacillus dendaii Strain skT53, Isolated from Farmland soil.</title>
        <authorList>
            <person name="Konishi T."/>
            <person name="Kawasaki H."/>
        </authorList>
    </citation>
    <scope>NUCLEOTIDE SEQUENCE [LARGE SCALE GENOMIC DNA]</scope>
    <source>
        <strain evidence="11">skT53</strain>
    </source>
</reference>
<comment type="subcellular location">
    <subcellularLocation>
        <location evidence="1">Membrane</location>
        <topology evidence="1">Multi-pass membrane protein</topology>
    </subcellularLocation>
</comment>
<dbReference type="PANTHER" id="PTHR10422">
    <property type="entry name" value="CYTOCHROME C OXIDASE SUBUNIT 1"/>
    <property type="match status" value="1"/>
</dbReference>
<keyword evidence="7" id="KW-0813">Transport</keyword>
<feature type="transmembrane region" description="Helical" evidence="8">
    <location>
        <begin position="375"/>
        <end position="395"/>
    </location>
</feature>
<dbReference type="InterPro" id="IPR023616">
    <property type="entry name" value="Cyt_c_oxase-like_su1_dom"/>
</dbReference>
<feature type="transmembrane region" description="Helical" evidence="8">
    <location>
        <begin position="334"/>
        <end position="355"/>
    </location>
</feature>
<keyword evidence="2 7" id="KW-0679">Respiratory chain</keyword>
<dbReference type="PANTHER" id="PTHR10422:SF40">
    <property type="entry name" value="CYTOCHROME C OXIDASE SUBUNIT I"/>
    <property type="match status" value="1"/>
</dbReference>
<gene>
    <name evidence="10" type="ORF">skT53_18660</name>
</gene>
<dbReference type="GO" id="GO:0016020">
    <property type="term" value="C:membrane"/>
    <property type="evidence" value="ECO:0007669"/>
    <property type="project" value="UniProtKB-SubCell"/>
</dbReference>
<feature type="transmembrane region" description="Helical" evidence="8">
    <location>
        <begin position="463"/>
        <end position="485"/>
    </location>
</feature>
<evidence type="ECO:0000313" key="11">
    <source>
        <dbReference type="Proteomes" id="UP000593802"/>
    </source>
</evidence>
<evidence type="ECO:0000256" key="2">
    <source>
        <dbReference type="ARBA" id="ARBA00022660"/>
    </source>
</evidence>
<keyword evidence="7" id="KW-0408">Iron</keyword>
<evidence type="ECO:0000256" key="6">
    <source>
        <dbReference type="ARBA" id="ARBA00023136"/>
    </source>
</evidence>
<evidence type="ECO:0000256" key="3">
    <source>
        <dbReference type="ARBA" id="ARBA00022692"/>
    </source>
</evidence>
<feature type="transmembrane region" description="Helical" evidence="8">
    <location>
        <begin position="16"/>
        <end position="38"/>
    </location>
</feature>
<proteinExistence type="inferred from homology"/>
<dbReference type="CDD" id="cd01660">
    <property type="entry name" value="ba3-like_Oxidase_I"/>
    <property type="match status" value="1"/>
</dbReference>
<organism evidence="10 11">
    <name type="scientific">Effusibacillus dendaii</name>
    <dbReference type="NCBI Taxonomy" id="2743772"/>
    <lineage>
        <taxon>Bacteria</taxon>
        <taxon>Bacillati</taxon>
        <taxon>Bacillota</taxon>
        <taxon>Bacilli</taxon>
        <taxon>Bacillales</taxon>
        <taxon>Alicyclobacillaceae</taxon>
        <taxon>Effusibacillus</taxon>
    </lineage>
</organism>
<protein>
    <submittedName>
        <fullName evidence="10">Cytochrome c oxidase subunit I</fullName>
    </submittedName>
</protein>
<keyword evidence="4 7" id="KW-0249">Electron transport</keyword>
<dbReference type="EMBL" id="AP023366">
    <property type="protein sequence ID" value="BCJ86881.1"/>
    <property type="molecule type" value="Genomic_DNA"/>
</dbReference>
<dbReference type="InterPro" id="IPR033943">
    <property type="entry name" value="Ba3-like_Oxidase_I"/>
</dbReference>
<feature type="transmembrane region" description="Helical" evidence="8">
    <location>
        <begin position="291"/>
        <end position="313"/>
    </location>
</feature>
<keyword evidence="11" id="KW-1185">Reference proteome</keyword>
<evidence type="ECO:0000256" key="4">
    <source>
        <dbReference type="ARBA" id="ARBA00022982"/>
    </source>
</evidence>
<evidence type="ECO:0000256" key="5">
    <source>
        <dbReference type="ARBA" id="ARBA00022989"/>
    </source>
</evidence>
<keyword evidence="3 7" id="KW-0812">Transmembrane</keyword>
<keyword evidence="5 8" id="KW-1133">Transmembrane helix</keyword>
<dbReference type="RefSeq" id="WP_200756339.1">
    <property type="nucleotide sequence ID" value="NZ_AP023366.1"/>
</dbReference>
<evidence type="ECO:0000259" key="9">
    <source>
        <dbReference type="PROSITE" id="PS50855"/>
    </source>
</evidence>
<dbReference type="AlphaFoldDB" id="A0A7I8DGF7"/>
<dbReference type="SUPFAM" id="SSF81442">
    <property type="entry name" value="Cytochrome c oxidase subunit I-like"/>
    <property type="match status" value="1"/>
</dbReference>
<feature type="transmembrane region" description="Helical" evidence="8">
    <location>
        <begin position="97"/>
        <end position="115"/>
    </location>
</feature>
<dbReference type="GO" id="GO:0009060">
    <property type="term" value="P:aerobic respiration"/>
    <property type="evidence" value="ECO:0007669"/>
    <property type="project" value="InterPro"/>
</dbReference>
<keyword evidence="7" id="KW-0349">Heme</keyword>
<dbReference type="InterPro" id="IPR023615">
    <property type="entry name" value="Cyt_c_Oxase_su1_BS"/>
</dbReference>
<dbReference type="Proteomes" id="UP000593802">
    <property type="component" value="Chromosome"/>
</dbReference>
<evidence type="ECO:0000256" key="1">
    <source>
        <dbReference type="ARBA" id="ARBA00004141"/>
    </source>
</evidence>
<feature type="transmembrane region" description="Helical" evidence="8">
    <location>
        <begin position="50"/>
        <end position="77"/>
    </location>
</feature>
<dbReference type="PRINTS" id="PR01165">
    <property type="entry name" value="CYCOXIDASEI"/>
</dbReference>
<dbReference type="Pfam" id="PF00115">
    <property type="entry name" value="COX1"/>
    <property type="match status" value="1"/>
</dbReference>
<comment type="similarity">
    <text evidence="7">Belongs to the heme-copper respiratory oxidase family.</text>
</comment>
<dbReference type="InterPro" id="IPR036927">
    <property type="entry name" value="Cyt_c_oxase-like_su1_sf"/>
</dbReference>
<dbReference type="Gene3D" id="1.20.210.10">
    <property type="entry name" value="Cytochrome c oxidase-like, subunit I domain"/>
    <property type="match status" value="1"/>
</dbReference>
<evidence type="ECO:0000256" key="8">
    <source>
        <dbReference type="SAM" id="Phobius"/>
    </source>
</evidence>
<name>A0A7I8DGF7_9BACL</name>
<feature type="transmembrane region" description="Helical" evidence="8">
    <location>
        <begin position="169"/>
        <end position="196"/>
    </location>
</feature>
<feature type="transmembrane region" description="Helical" evidence="8">
    <location>
        <begin position="135"/>
        <end position="157"/>
    </location>
</feature>
<dbReference type="GO" id="GO:0020037">
    <property type="term" value="F:heme binding"/>
    <property type="evidence" value="ECO:0007669"/>
    <property type="project" value="InterPro"/>
</dbReference>
<dbReference type="PROSITE" id="PS50855">
    <property type="entry name" value="COX1"/>
    <property type="match status" value="1"/>
</dbReference>
<dbReference type="PROSITE" id="PS00077">
    <property type="entry name" value="COX1_CUB"/>
    <property type="match status" value="1"/>
</dbReference>
<sequence length="549" mass="60561">MATETRVDRKTSKLSLAYILVAFTAFGLAAICGVLQGMDRGGAVTMPTWLGYYQILTAHGVLMGLVFTTFFIVGFLFAGIARTTGGSLTPAGARMGWIGYWLMVIGTAMDVVTILTNNATVLYTFYAPMKASPYFYIGATLLIVGSWVAGWGMFHCFQTWRKNNPGQRTPLIAFTAVATMVLWQLATLGVAAEALLQLIPWSFGWVDKINVVLSRTLFWFFGHPLVYFWLLPAYICWYTIMPKIVGGKVFSDAITRMVFVLFVLISTPIGFHHQLMEPGISEKWKFLHVGLTMAIALPSMITAFMLFATFESVGRAKGASGLFGWFKKLPWGDARFFSLFLAMLWFIPAGIGGIINASNQLNAVVHNTVWVTGHFHLTVGTAVAMTFFAISYWLIPHLTGRKLTKTANDIGKLQGVLWSIGMIFMSGSMHILGLLGGPRRTAGTTYGDDPTALSWMPLHKLTMIGGIILFIAAVIQVSLVFYLAFKAPKGEEEFPVGEVAEEAQETPRILERWKIWVTLAVVLILIGYGIPITDMIQNPPPGVEGIRTW</sequence>
<feature type="transmembrane region" description="Helical" evidence="8">
    <location>
        <begin position="416"/>
        <end position="436"/>
    </location>
</feature>
<feature type="transmembrane region" description="Helical" evidence="8">
    <location>
        <begin position="253"/>
        <end position="271"/>
    </location>
</feature>
<keyword evidence="6 8" id="KW-0472">Membrane</keyword>
<accession>A0A7I8DGF7</accession>
<evidence type="ECO:0000256" key="7">
    <source>
        <dbReference type="RuleBase" id="RU000370"/>
    </source>
</evidence>
<feature type="domain" description="Cytochrome oxidase subunit I profile" evidence="9">
    <location>
        <begin position="13"/>
        <end position="485"/>
    </location>
</feature>